<dbReference type="InterPro" id="IPR001194">
    <property type="entry name" value="cDENN_dom"/>
</dbReference>
<dbReference type="Gene3D" id="3.30.60.20">
    <property type="match status" value="1"/>
</dbReference>
<dbReference type="SMART" id="SM00568">
    <property type="entry name" value="GRAM"/>
    <property type="match status" value="1"/>
</dbReference>
<dbReference type="Gene3D" id="3.40.50.11500">
    <property type="match status" value="1"/>
</dbReference>
<dbReference type="GO" id="GO:0046872">
    <property type="term" value="F:metal ion binding"/>
    <property type="evidence" value="ECO:0007669"/>
    <property type="project" value="UniProtKB-KW"/>
</dbReference>
<dbReference type="SMART" id="SM00801">
    <property type="entry name" value="dDENN"/>
    <property type="match status" value="1"/>
</dbReference>
<feature type="domain" description="PH" evidence="6">
    <location>
        <begin position="1924"/>
        <end position="2028"/>
    </location>
</feature>
<name>A0AAW2HUE5_9NEOP</name>
<comment type="similarity">
    <text evidence="1">Belongs to the protein-tyrosine phosphatase family. Non-receptor class myotubularin subfamily.</text>
</comment>
<keyword evidence="4" id="KW-0862">Zinc</keyword>
<accession>A0AAW2HUE5</accession>
<feature type="domain" description="UDENN" evidence="8">
    <location>
        <begin position="6"/>
        <end position="442"/>
    </location>
</feature>
<dbReference type="InterPro" id="IPR043153">
    <property type="entry name" value="DENN_C"/>
</dbReference>
<comment type="caution">
    <text evidence="10">The sequence shown here is derived from an EMBL/GenBank/DDBJ whole genome shotgun (WGS) entry which is preliminary data.</text>
</comment>
<dbReference type="Gene3D" id="3.30.450.200">
    <property type="match status" value="1"/>
</dbReference>
<evidence type="ECO:0000256" key="3">
    <source>
        <dbReference type="ARBA" id="ARBA00022723"/>
    </source>
</evidence>
<reference evidence="10" key="1">
    <citation type="journal article" date="2024" name="Gigascience">
        <title>Chromosome-level genome of the poultry shaft louse Menopon gallinae provides insight into the host-switching and adaptive evolution of parasitic lice.</title>
        <authorList>
            <person name="Xu Y."/>
            <person name="Ma L."/>
            <person name="Liu S."/>
            <person name="Liang Y."/>
            <person name="Liu Q."/>
            <person name="He Z."/>
            <person name="Tian L."/>
            <person name="Duan Y."/>
            <person name="Cai W."/>
            <person name="Li H."/>
            <person name="Song F."/>
        </authorList>
    </citation>
    <scope>NUCLEOTIDE SEQUENCE</scope>
    <source>
        <strain evidence="10">Cailab_2023a</strain>
    </source>
</reference>
<dbReference type="EMBL" id="JARGDH010000003">
    <property type="protein sequence ID" value="KAL0273361.1"/>
    <property type="molecule type" value="Genomic_DNA"/>
</dbReference>
<dbReference type="SMART" id="SM00799">
    <property type="entry name" value="DENN"/>
    <property type="match status" value="1"/>
</dbReference>
<feature type="compositionally biased region" description="Basic and acidic residues" evidence="5">
    <location>
        <begin position="791"/>
        <end position="801"/>
    </location>
</feature>
<protein>
    <recommendedName>
        <fullName evidence="11">Myotubularin-related protein 13</fullName>
    </recommendedName>
</protein>
<feature type="domain" description="Phorbol-ester/DAG-type" evidence="7">
    <location>
        <begin position="1826"/>
        <end position="1876"/>
    </location>
</feature>
<evidence type="ECO:0000259" key="8">
    <source>
        <dbReference type="PROSITE" id="PS50211"/>
    </source>
</evidence>
<keyword evidence="2" id="KW-0597">Phosphoprotein</keyword>
<gene>
    <name evidence="10" type="ORF">PYX00_006047</name>
</gene>
<dbReference type="PROSITE" id="PS50081">
    <property type="entry name" value="ZF_DAG_PE_2"/>
    <property type="match status" value="1"/>
</dbReference>
<dbReference type="PROSITE" id="PS00479">
    <property type="entry name" value="ZF_DAG_PE_1"/>
    <property type="match status" value="1"/>
</dbReference>
<dbReference type="GO" id="GO:0016020">
    <property type="term" value="C:membrane"/>
    <property type="evidence" value="ECO:0007669"/>
    <property type="project" value="TreeGrafter"/>
</dbReference>
<evidence type="ECO:0000256" key="1">
    <source>
        <dbReference type="ARBA" id="ARBA00007471"/>
    </source>
</evidence>
<evidence type="ECO:0000256" key="2">
    <source>
        <dbReference type="ARBA" id="ARBA00022553"/>
    </source>
</evidence>
<dbReference type="SUPFAM" id="SSF50729">
    <property type="entry name" value="PH domain-like"/>
    <property type="match status" value="2"/>
</dbReference>
<dbReference type="InterPro" id="IPR005113">
    <property type="entry name" value="uDENN_dom"/>
</dbReference>
<dbReference type="InterPro" id="IPR030564">
    <property type="entry name" value="Myotubularin"/>
</dbReference>
<dbReference type="Pfam" id="PF00169">
    <property type="entry name" value="PH"/>
    <property type="match status" value="1"/>
</dbReference>
<dbReference type="FunFam" id="3.40.50.11500:FF:000006">
    <property type="entry name" value="SET binding factor 2"/>
    <property type="match status" value="1"/>
</dbReference>
<evidence type="ECO:0000259" key="9">
    <source>
        <dbReference type="PROSITE" id="PS51339"/>
    </source>
</evidence>
<dbReference type="InterPro" id="IPR002219">
    <property type="entry name" value="PKC_DAG/PE"/>
</dbReference>
<proteinExistence type="inferred from homology"/>
<dbReference type="PANTHER" id="PTHR10807">
    <property type="entry name" value="MYOTUBULARIN-RELATED"/>
    <property type="match status" value="1"/>
</dbReference>
<dbReference type="Gene3D" id="2.30.29.30">
    <property type="entry name" value="Pleckstrin-homology domain (PH domain)/Phosphotyrosine-binding domain (PTB)"/>
    <property type="match status" value="1"/>
</dbReference>
<dbReference type="InterPro" id="IPR022096">
    <property type="entry name" value="SBF1/SBF2"/>
</dbReference>
<dbReference type="CDD" id="cd13208">
    <property type="entry name" value="PH-GRAM_MTMR5_MTMR13"/>
    <property type="match status" value="1"/>
</dbReference>
<dbReference type="SMART" id="SM00233">
    <property type="entry name" value="PH"/>
    <property type="match status" value="1"/>
</dbReference>
<dbReference type="InterPro" id="IPR011993">
    <property type="entry name" value="PH-like_dom_sf"/>
</dbReference>
<dbReference type="PROSITE" id="PS50003">
    <property type="entry name" value="PH_DOMAIN"/>
    <property type="match status" value="1"/>
</dbReference>
<dbReference type="Pfam" id="PF02141">
    <property type="entry name" value="DENN"/>
    <property type="match status" value="1"/>
</dbReference>
<dbReference type="InterPro" id="IPR010569">
    <property type="entry name" value="Myotubularin-like_Pase_dom"/>
</dbReference>
<feature type="region of interest" description="Disordered" evidence="5">
    <location>
        <begin position="791"/>
        <end position="827"/>
    </location>
</feature>
<dbReference type="CDD" id="cd14534">
    <property type="entry name" value="PTP-MTMR5-like"/>
    <property type="match status" value="1"/>
</dbReference>
<dbReference type="InterPro" id="IPR037516">
    <property type="entry name" value="Tripartite_DENN"/>
</dbReference>
<dbReference type="Pfam" id="PF12335">
    <property type="entry name" value="SBF2"/>
    <property type="match status" value="1"/>
</dbReference>
<dbReference type="PROSITE" id="PS51339">
    <property type="entry name" value="PPASE_MYOTUBULARIN"/>
    <property type="match status" value="1"/>
</dbReference>
<feature type="region of interest" description="Disordered" evidence="5">
    <location>
        <begin position="1306"/>
        <end position="1382"/>
    </location>
</feature>
<dbReference type="GO" id="GO:0005737">
    <property type="term" value="C:cytoplasm"/>
    <property type="evidence" value="ECO:0007669"/>
    <property type="project" value="TreeGrafter"/>
</dbReference>
<dbReference type="CDD" id="cd01235">
    <property type="entry name" value="PH_Sbf1_hMTMR5"/>
    <property type="match status" value="1"/>
</dbReference>
<organism evidence="10">
    <name type="scientific">Menopon gallinae</name>
    <name type="common">poultry shaft louse</name>
    <dbReference type="NCBI Taxonomy" id="328185"/>
    <lineage>
        <taxon>Eukaryota</taxon>
        <taxon>Metazoa</taxon>
        <taxon>Ecdysozoa</taxon>
        <taxon>Arthropoda</taxon>
        <taxon>Hexapoda</taxon>
        <taxon>Insecta</taxon>
        <taxon>Pterygota</taxon>
        <taxon>Neoptera</taxon>
        <taxon>Paraneoptera</taxon>
        <taxon>Psocodea</taxon>
        <taxon>Troctomorpha</taxon>
        <taxon>Phthiraptera</taxon>
        <taxon>Amblycera</taxon>
        <taxon>Menoponidae</taxon>
        <taxon>Menopon</taxon>
    </lineage>
</organism>
<dbReference type="InterPro" id="IPR004182">
    <property type="entry name" value="GRAM"/>
</dbReference>
<evidence type="ECO:0008006" key="11">
    <source>
        <dbReference type="Google" id="ProtNLM"/>
    </source>
</evidence>
<feature type="compositionally biased region" description="Polar residues" evidence="5">
    <location>
        <begin position="1352"/>
        <end position="1382"/>
    </location>
</feature>
<keyword evidence="3" id="KW-0479">Metal-binding</keyword>
<dbReference type="Pfam" id="PF02893">
    <property type="entry name" value="GRAM"/>
    <property type="match status" value="1"/>
</dbReference>
<feature type="compositionally biased region" description="Polar residues" evidence="5">
    <location>
        <begin position="1306"/>
        <end position="1318"/>
    </location>
</feature>
<dbReference type="SUPFAM" id="SSF57889">
    <property type="entry name" value="Cysteine-rich domain"/>
    <property type="match status" value="1"/>
</dbReference>
<feature type="compositionally biased region" description="Acidic residues" evidence="5">
    <location>
        <begin position="813"/>
        <end position="826"/>
    </location>
</feature>
<dbReference type="InterPro" id="IPR001849">
    <property type="entry name" value="PH_domain"/>
</dbReference>
<evidence type="ECO:0000259" key="7">
    <source>
        <dbReference type="PROSITE" id="PS50081"/>
    </source>
</evidence>
<dbReference type="PROSITE" id="PS50211">
    <property type="entry name" value="DENN"/>
    <property type="match status" value="1"/>
</dbReference>
<dbReference type="PANTHER" id="PTHR10807:SF109">
    <property type="entry name" value="SET DOMAIN BINDING FACTOR, ISOFORM A"/>
    <property type="match status" value="1"/>
</dbReference>
<dbReference type="SMART" id="SM00800">
    <property type="entry name" value="uDENN"/>
    <property type="match status" value="1"/>
</dbReference>
<dbReference type="Pfam" id="PF03456">
    <property type="entry name" value="uDENN"/>
    <property type="match status" value="1"/>
</dbReference>
<dbReference type="Pfam" id="PF00130">
    <property type="entry name" value="C1_1"/>
    <property type="match status" value="1"/>
</dbReference>
<dbReference type="InterPro" id="IPR029021">
    <property type="entry name" value="Prot-tyrosine_phosphatase-like"/>
</dbReference>
<feature type="domain" description="Myotubularin phosphatase" evidence="9">
    <location>
        <begin position="1139"/>
        <end position="1691"/>
    </location>
</feature>
<dbReference type="InterPro" id="IPR005112">
    <property type="entry name" value="dDENN_dom"/>
</dbReference>
<dbReference type="SMART" id="SM00109">
    <property type="entry name" value="C1"/>
    <property type="match status" value="1"/>
</dbReference>
<dbReference type="GO" id="GO:0005085">
    <property type="term" value="F:guanyl-nucleotide exchange factor activity"/>
    <property type="evidence" value="ECO:0007669"/>
    <property type="project" value="TreeGrafter"/>
</dbReference>
<evidence type="ECO:0000256" key="4">
    <source>
        <dbReference type="ARBA" id="ARBA00022833"/>
    </source>
</evidence>
<dbReference type="CDD" id="cd20827">
    <property type="entry name" value="C1_Sbf-like"/>
    <property type="match status" value="1"/>
</dbReference>
<evidence type="ECO:0000256" key="5">
    <source>
        <dbReference type="SAM" id="MobiDB-lite"/>
    </source>
</evidence>
<dbReference type="Pfam" id="PF06602">
    <property type="entry name" value="Myotub-related"/>
    <property type="match status" value="1"/>
</dbReference>
<dbReference type="SUPFAM" id="SSF52799">
    <property type="entry name" value="(Phosphotyrosine protein) phosphatases II"/>
    <property type="match status" value="1"/>
</dbReference>
<evidence type="ECO:0000259" key="6">
    <source>
        <dbReference type="PROSITE" id="PS50003"/>
    </source>
</evidence>
<sequence>MSRLADYFVIVGYDHSKERSGISNGVILQRFPETDWNDTPFIEGIEWFCQPQGWALSTERQEPKFFVAVLTDIDANRHYCACLCFNETVSITPSKPVDEEEDALENENGGTLGSLGRTTLPPITHYSIMYAPKCLVLVSRLDYIDTFRSCLGLIYAVYIENINVPLETLVGNILGCIQVPPPGGPQVRFSIGAGDRQALQPPLSPSLPVTHTSVNLLFQQLGIRNVLVLFCAIMTEHKILFHSKSYTRLTEGSRALTALMYPFKYTHVYIPLLPAALIEVLSTPTPFIMGVHSSLKSEISELMDIIVADLDGGSIQVPDGVSLSLLPEPLLSQTQESLSLVLQPELSWADHAFPPLAMRETQPALLDKEIRAVFMRTFAQLLQGYRSCLTIIRIHPKPVITFHKSAFLGERSLTDCDFTTRVLDCMFFTGFVAERGPPWRPCDVWDELYNTICDLLRMEAQDPKKVLTHIQELGQQLYVNENPNHQPYVQKILKPPEGAFARIHHPPLPHIDYAKVQAIINDGLAKNNLKARLSSLRPAQPRIVPNGPHISTLSDSRLGISNSARRLEVLRNCVNCIFENKISDARKTFPAVVRALKSKAARLALCTELAQHVVGNKAMLEHQQFDLVVRLMNCTLQDDSAMDEHGVAAALLPLATAFCRKLCTGVIQFAYTCIQEHSVWQNQQFWESAFYQDVQRDIKALYLPRTEMNPISPVSPRDPKQFPYRNYNRLPEPSALEIAAEQMRLWSTYSPEKQQELVCSEESTLYSQAIHYANRMVYLLVPLDIGSRTHKQESTLDEERTSNCNTNSVAESDSADAESGFEEADPGETGAAVIRMVSRFVDKVCTEGGVSAEHIRALHLMIPGVVHMHIETLDAVYKESKRLPPIQKPKILTPSLLPGEELVTEGLRVYMLADGREEGTGGAFGGPALLPAEGAIFLTNYRIIFKGTPCDPFACEQLVVRAFPVTSLTKEKRISNAQYLSHLDQWLLEGLQIRSCTFQLLKLAFDEEVTQECIESFRKMMQRVRHPPDISHYFAFIGQAVVSQTPLHKGKEKNVTLKGFAKKTLLKTARKAGFKPKTSSKRQKYVFPNTGNGKYLTSPGRMSLAAVEFEQDDLSIDDFEVSGPTIIPTQSTDTKTIERLSERSYVRDWHRLGLTGDSTTAGRSQKHDQFRLTFVNAKYLICQSYPALLVVPAAIEDNSIRRICQCYRHSRFPVVTWRHPKTKALLVRGARSHGKGVMGMLKGHPTSTVSASDTASSVEQEKYLAELVAATPLSVIRQGGAWGMSDSNLSIDSLVLAADDHLQANLTTPETNRRSNPFNKAMGTLGVFPRSSGGKGPKSFGRWGSLKDRRQSSSQASLTSVNASNRGHNQRLSGDSDSGTDSVQTFQRAPLYILGEKAQMKGMKAESNLKTDFIPLDYFDVRSSKAAFKKMMRACVPSSSSPEPEQTFHKLVENSEWLLQIQNIMQLSGAIVDLIDVQGSSVLISLEDGWDITSQISSVAQLCLDPHYRTIEGFRVLIEKEWLAFGYRFSHRSNLSTNSPASGFAPTFIQFLDAVHQIQKQFPLAFEFNDFYLRFLAYHSVSCRFRTFLLDCECERVECGITAVEDKRGSLTTHHKGVDTAGSDDEGIYPGCRLTGTNQGPNLGQSIFDYIERQHMRSPIFYNFMYTPDNENPVLRPSSHIPNLEIWGYYLGEELAHGPAYDLEVIQMDYQQDEEAEAADGVPKSVRKIVTAGYDGIERNVPDAFSHLLEDIHKLETELGHLPQKWKVLWDKLELPNTDSLTRQTSLSTQLVRYHGRLLHKRSTLEILMRGKIAGAAEMSHVYSHPHRFEKYNYTTPTSCEFCTNVLWGPVKTGLRCVDCGYSCHEKCAESVPKNCTKYKSIEGGQAQTLTRSVDNGSVASNVTTLQASSHQYYEQFSSNVAENRTHEGYLYKRGALLKGWKQRWFVLDSIKHQLRYYDAMEDSHCKGFIDLGEVVSVIPATPGPGIPKKADDKSFFDLRTSRRTYNFCASDASIAQEWIDKIQACLQ</sequence>
<dbReference type="InterPro" id="IPR046349">
    <property type="entry name" value="C1-like_sf"/>
</dbReference>
<evidence type="ECO:0000313" key="10">
    <source>
        <dbReference type="EMBL" id="KAL0273361.1"/>
    </source>
</evidence>